<dbReference type="Proteomes" id="UP000588051">
    <property type="component" value="Unassembled WGS sequence"/>
</dbReference>
<protein>
    <submittedName>
        <fullName evidence="1">DUF1045 domain-containing protein</fullName>
    </submittedName>
</protein>
<organism evidence="1 2">
    <name type="scientific">Undibacterium oligocarboniphilum</name>
    <dbReference type="NCBI Taxonomy" id="666702"/>
    <lineage>
        <taxon>Bacteria</taxon>
        <taxon>Pseudomonadati</taxon>
        <taxon>Pseudomonadota</taxon>
        <taxon>Betaproteobacteria</taxon>
        <taxon>Burkholderiales</taxon>
        <taxon>Oxalobacteraceae</taxon>
        <taxon>Undibacterium</taxon>
    </lineage>
</organism>
<proteinExistence type="predicted"/>
<sequence length="267" mass="29868">MLHNPSNTIPGILPPAASPVRLRTPRVTVPVSSPPTQSMTRYALYFAPAADSLWWQAGCRWLGRDPSSGQELEQVQIADIAPRVLHTLTADARRYGFHATLKAPFRLADGCDADQLDTALKDFCRRQQVITIPVPRVEWLGSFLALRPGGDSSEIDRLAMQCVSEFDHLRAPLRPEELARRQQQQLSARQLRLLQHWGYPYTAEEFRFHMTLTDGLHNSDSAAAIAAAAQAYFAIDAPLLIQDLALFVETTPGAPFELIRRYPFLPD</sequence>
<evidence type="ECO:0000313" key="2">
    <source>
        <dbReference type="Proteomes" id="UP000588051"/>
    </source>
</evidence>
<keyword evidence="2" id="KW-1185">Reference proteome</keyword>
<dbReference type="NCBIfam" id="TIGR03223">
    <property type="entry name" value="Phn_opern_protn"/>
    <property type="match status" value="1"/>
</dbReference>
<evidence type="ECO:0000313" key="1">
    <source>
        <dbReference type="EMBL" id="NVO76388.1"/>
    </source>
</evidence>
<dbReference type="AlphaFoldDB" id="A0A850QAM6"/>
<dbReference type="InterPro" id="IPR009389">
    <property type="entry name" value="DUF1045"/>
</dbReference>
<dbReference type="RefSeq" id="WP_176801668.1">
    <property type="nucleotide sequence ID" value="NZ_JABXYJ010000001.1"/>
</dbReference>
<reference evidence="1 2" key="1">
    <citation type="submission" date="2020-06" db="EMBL/GenBank/DDBJ databases">
        <authorList>
            <person name="Qiu C."/>
            <person name="Liu Z."/>
        </authorList>
    </citation>
    <scope>NUCLEOTIDE SEQUENCE [LARGE SCALE GENOMIC DNA]</scope>
    <source>
        <strain evidence="1 2">EM 1</strain>
    </source>
</reference>
<dbReference type="EMBL" id="JABXYJ010000001">
    <property type="protein sequence ID" value="NVO76388.1"/>
    <property type="molecule type" value="Genomic_DNA"/>
</dbReference>
<accession>A0A850QAM6</accession>
<dbReference type="PIRSF" id="PIRSF033328">
    <property type="entry name" value="Phest_Mll4975"/>
    <property type="match status" value="1"/>
</dbReference>
<name>A0A850QAM6_9BURK</name>
<gene>
    <name evidence="1" type="ORF">HV832_00905</name>
</gene>
<dbReference type="Pfam" id="PF06299">
    <property type="entry name" value="DUF1045"/>
    <property type="match status" value="1"/>
</dbReference>
<comment type="caution">
    <text evidence="1">The sequence shown here is derived from an EMBL/GenBank/DDBJ whole genome shotgun (WGS) entry which is preliminary data.</text>
</comment>
<dbReference type="Gene3D" id="3.90.1140.10">
    <property type="entry name" value="Cyclic phosphodiesterase"/>
    <property type="match status" value="1"/>
</dbReference>